<evidence type="ECO:0000313" key="11">
    <source>
        <dbReference type="EMBL" id="QQA00223.1"/>
    </source>
</evidence>
<reference evidence="11 12" key="1">
    <citation type="submission" date="2020-11" db="EMBL/GenBank/DDBJ databases">
        <title>Treponema Peruensis nv. sp., first commensal Treponema isolated from human feces.</title>
        <authorList>
            <person name="Belkhou C."/>
            <person name="Raes J."/>
        </authorList>
    </citation>
    <scope>NUCLEOTIDE SEQUENCE [LARGE SCALE GENOMIC DNA]</scope>
    <source>
        <strain evidence="11 12">RCC2812</strain>
    </source>
</reference>
<keyword evidence="3 8" id="KW-0805">Transcription regulation</keyword>
<dbReference type="Gene3D" id="3.10.50.30">
    <property type="entry name" value="Transcription elongation factor, GreA/GreB, C-terminal domain"/>
    <property type="match status" value="1"/>
</dbReference>
<dbReference type="Pfam" id="PF01272">
    <property type="entry name" value="GreA_GreB"/>
    <property type="match status" value="1"/>
</dbReference>
<dbReference type="Proteomes" id="UP000595224">
    <property type="component" value="Chromosome"/>
</dbReference>
<evidence type="ECO:0000256" key="2">
    <source>
        <dbReference type="ARBA" id="ARBA00013729"/>
    </source>
</evidence>
<sequence length="904" mass="103664">MSEELENSVREMLKEETWTRAGISNFTKNNLMELAELLEKAHNQNCEYEIKDICDQQLAHTKDSIVALYISGMVSLHSGSIDTSALVTLTEIFEKNHKEALVEYLCQTILDEDSQNKFALRKLAEYYKETNDDKVWELYEKIVKLDFEEADIAKILAERYESQGNMEAAVSYYKKALLRYVAAKNLGAMKEMWSKLVNLIPEEIDFFMLVQRKIAKTISEDKSALLMQELYSYYKNTAKWDTAIGILKLILEIDNKDAWARKEIIECFRGKYSDRVHLDEYIVSSNLNQSYRNVFEAISDFEKHIAFDAKNYVFHRTWGVGIITKVEGDMLTINFGKKNGVHPMSLKMAVNALQPLSRDHIWVLKATKKREDLAKKVKQEIAWTLKTIIKSFDNNCDEKRIKAELVPAILTPGEWTSWHSKAQKILSSDPLFGVNPNDINLYTVRDHEISREERLANEFKAEKQFFSRIDIMMRYLNEIEDPSDEQFTDMFSYFTGYLKAFSNVNEQIVASFLVVQEIIKRVPSLESPAKFTFAELYSDIDNPREMYTLLKDSKNTSLKAAFIANVRLLSDWDDQYINLFPTVLDKKLLSELIAAGKNEKVIRLVQTSFADYRNYRNAAVYFFAECRNEPWFKEAGIADDKQLVTLVNIISLCFREVNNHVNTVENKKTIKAAVSLLFANKTENGVKNTMLDFMLSSDKTTITHMYTMVNDVRELDSVYKAQLRNGILGQYPDFKFQEAEIKQDAPKGLLVTAKMLEIKRALAEDLEKVQLPKVAEEVSDARAKGDLKENAEYTSAKEAQHRLTVQLTKLKEELSRAVVFDPTTVTTSTVSFGTAVTLDNHISGKEEILTILGPWESNADQGIISYLSPLGNNLLNLKAGEHAEFTINDHKYDYTVKAITAARM</sequence>
<feature type="domain" description="Transcription elongation factor GreA/GreB N-terminal" evidence="10">
    <location>
        <begin position="750"/>
        <end position="819"/>
    </location>
</feature>
<evidence type="ECO:0000256" key="5">
    <source>
        <dbReference type="ARBA" id="ARBA00023163"/>
    </source>
</evidence>
<keyword evidence="5 8" id="KW-0804">Transcription</keyword>
<dbReference type="GO" id="GO:0003677">
    <property type="term" value="F:DNA binding"/>
    <property type="evidence" value="ECO:0007669"/>
    <property type="project" value="UniProtKB-UniRule"/>
</dbReference>
<dbReference type="SUPFAM" id="SSF81901">
    <property type="entry name" value="HCP-like"/>
    <property type="match status" value="1"/>
</dbReference>
<proteinExistence type="inferred from homology"/>
<dbReference type="RefSeq" id="WP_177528947.1">
    <property type="nucleotide sequence ID" value="NZ_CBCSHE010000001.1"/>
</dbReference>
<dbReference type="NCBIfam" id="NF011309">
    <property type="entry name" value="PRK14720.1"/>
    <property type="match status" value="1"/>
</dbReference>
<dbReference type="InterPro" id="IPR001437">
    <property type="entry name" value="Tscrpt_elong_fac_GreA/B_C"/>
</dbReference>
<dbReference type="PANTHER" id="PTHR30437:SF4">
    <property type="entry name" value="TRANSCRIPTION ELONGATION FACTOR GREA"/>
    <property type="match status" value="1"/>
</dbReference>
<dbReference type="GO" id="GO:0006354">
    <property type="term" value="P:DNA-templated transcription elongation"/>
    <property type="evidence" value="ECO:0007669"/>
    <property type="project" value="TreeGrafter"/>
</dbReference>
<dbReference type="InterPro" id="IPR011990">
    <property type="entry name" value="TPR-like_helical_dom_sf"/>
</dbReference>
<dbReference type="AlphaFoldDB" id="A0A7T3V475"/>
<keyword evidence="12" id="KW-1185">Reference proteome</keyword>
<dbReference type="HAMAP" id="MF_00105">
    <property type="entry name" value="GreA_GreB"/>
    <property type="match status" value="1"/>
</dbReference>
<dbReference type="PROSITE" id="PS00830">
    <property type="entry name" value="GREAB_2"/>
    <property type="match status" value="1"/>
</dbReference>
<dbReference type="InterPro" id="IPR036953">
    <property type="entry name" value="GreA/GreB_C_sf"/>
</dbReference>
<dbReference type="InterPro" id="IPR022691">
    <property type="entry name" value="Tscrpt_elong_fac_GreA/B_N"/>
</dbReference>
<evidence type="ECO:0000256" key="1">
    <source>
        <dbReference type="ARBA" id="ARBA00008213"/>
    </source>
</evidence>
<dbReference type="InterPro" id="IPR023459">
    <property type="entry name" value="Tscrpt_elong_fac_GreA/B_fam"/>
</dbReference>
<evidence type="ECO:0000256" key="8">
    <source>
        <dbReference type="HAMAP-Rule" id="MF_00105"/>
    </source>
</evidence>
<evidence type="ECO:0000259" key="10">
    <source>
        <dbReference type="Pfam" id="PF03449"/>
    </source>
</evidence>
<name>A0A7T3V475_9SPIR</name>
<evidence type="ECO:0000313" key="12">
    <source>
        <dbReference type="Proteomes" id="UP000595224"/>
    </source>
</evidence>
<dbReference type="KEGG" id="tper:IWA51_08025"/>
<feature type="domain" description="Transcription elongation factor GreA/GreB C-terminal" evidence="9">
    <location>
        <begin position="827"/>
        <end position="900"/>
    </location>
</feature>
<dbReference type="EMBL" id="CP064936">
    <property type="protein sequence ID" value="QQA00223.1"/>
    <property type="molecule type" value="Genomic_DNA"/>
</dbReference>
<dbReference type="InterPro" id="IPR018151">
    <property type="entry name" value="TF_GreA/GreB_CS"/>
</dbReference>
<protein>
    <recommendedName>
        <fullName evidence="2 8">Transcription elongation factor GreA</fullName>
    </recommendedName>
    <alternativeName>
        <fullName evidence="7 8">Transcript cleavage factor GreA</fullName>
    </alternativeName>
</protein>
<dbReference type="PANTHER" id="PTHR30437">
    <property type="entry name" value="TRANSCRIPTION ELONGATION FACTOR GREA"/>
    <property type="match status" value="1"/>
</dbReference>
<organism evidence="11 12">
    <name type="scientific">Treponema peruense</name>
    <dbReference type="NCBI Taxonomy" id="2787628"/>
    <lineage>
        <taxon>Bacteria</taxon>
        <taxon>Pseudomonadati</taxon>
        <taxon>Spirochaetota</taxon>
        <taxon>Spirochaetia</taxon>
        <taxon>Spirochaetales</taxon>
        <taxon>Treponemataceae</taxon>
        <taxon>Treponema</taxon>
    </lineage>
</organism>
<dbReference type="InterPro" id="IPR016024">
    <property type="entry name" value="ARM-type_fold"/>
</dbReference>
<dbReference type="InterPro" id="IPR036805">
    <property type="entry name" value="Tscrpt_elong_fac_GreA/B_N_sf"/>
</dbReference>
<dbReference type="GO" id="GO:0070063">
    <property type="term" value="F:RNA polymerase binding"/>
    <property type="evidence" value="ECO:0007669"/>
    <property type="project" value="InterPro"/>
</dbReference>
<keyword evidence="4 8" id="KW-0238">DNA-binding</keyword>
<comment type="function">
    <text evidence="6 8">Necessary for efficient RNA polymerase transcription elongation past template-encoded arresting sites. The arresting sites in DNA have the property of trapping a certain fraction of elongating RNA polymerases that pass through, resulting in locked ternary complexes. Cleavage of the nascent transcript by cleavage factors such as GreA or GreB allows the resumption of elongation from the new 3'terminus. GreA releases sequences of 2 to 3 nucleotides.</text>
</comment>
<dbReference type="SUPFAM" id="SSF54534">
    <property type="entry name" value="FKBP-like"/>
    <property type="match status" value="1"/>
</dbReference>
<dbReference type="SUPFAM" id="SSF48371">
    <property type="entry name" value="ARM repeat"/>
    <property type="match status" value="1"/>
</dbReference>
<evidence type="ECO:0000259" key="9">
    <source>
        <dbReference type="Pfam" id="PF01272"/>
    </source>
</evidence>
<evidence type="ECO:0000256" key="3">
    <source>
        <dbReference type="ARBA" id="ARBA00023015"/>
    </source>
</evidence>
<keyword evidence="11" id="KW-0648">Protein biosynthesis</keyword>
<dbReference type="GO" id="GO:0032784">
    <property type="term" value="P:regulation of DNA-templated transcription elongation"/>
    <property type="evidence" value="ECO:0007669"/>
    <property type="project" value="UniProtKB-UniRule"/>
</dbReference>
<dbReference type="Gene3D" id="1.25.40.10">
    <property type="entry name" value="Tetratricopeptide repeat domain"/>
    <property type="match status" value="1"/>
</dbReference>
<dbReference type="Gene3D" id="1.10.287.180">
    <property type="entry name" value="Transcription elongation factor, GreA/GreB, N-terminal domain"/>
    <property type="match status" value="1"/>
</dbReference>
<comment type="similarity">
    <text evidence="1 8">Belongs to the GreA/GreB family.</text>
</comment>
<dbReference type="SUPFAM" id="SSF46557">
    <property type="entry name" value="GreA transcript cleavage protein, N-terminal domain"/>
    <property type="match status" value="1"/>
</dbReference>
<evidence type="ECO:0000256" key="4">
    <source>
        <dbReference type="ARBA" id="ARBA00023125"/>
    </source>
</evidence>
<accession>A0A7T3V475</accession>
<dbReference type="InterPro" id="IPR028624">
    <property type="entry name" value="Tscrpt_elong_fac_GreA/B"/>
</dbReference>
<dbReference type="GO" id="GO:0003746">
    <property type="term" value="F:translation elongation factor activity"/>
    <property type="evidence" value="ECO:0007669"/>
    <property type="project" value="UniProtKB-KW"/>
</dbReference>
<evidence type="ECO:0000256" key="7">
    <source>
        <dbReference type="ARBA" id="ARBA00030776"/>
    </source>
</evidence>
<keyword evidence="11" id="KW-0251">Elongation factor</keyword>
<gene>
    <name evidence="8 11" type="primary">greA</name>
    <name evidence="11" type="ORF">IWA51_08025</name>
</gene>
<evidence type="ECO:0000256" key="6">
    <source>
        <dbReference type="ARBA" id="ARBA00024916"/>
    </source>
</evidence>
<dbReference type="Pfam" id="PF03449">
    <property type="entry name" value="GreA_GreB_N"/>
    <property type="match status" value="1"/>
</dbReference>